<accession>A0A0S1SJA7</accession>
<accession>A0A0S1SQZ0</accession>
<sequence>MVSSACLAVARKRRLGRTMTLTNLPHFDQASPRLRPAGMAQCDKFSVSNIFPNK</sequence>
<proteinExistence type="predicted"/>
<accession>A0A0S1SVR6</accession>
<dbReference type="Proteomes" id="UP000069135">
    <property type="component" value="Chromosome"/>
</dbReference>
<organism evidence="1 2">
    <name type="scientific">Candidatus Peribacter riflensis</name>
    <dbReference type="NCBI Taxonomy" id="1735162"/>
    <lineage>
        <taxon>Bacteria</taxon>
        <taxon>Candidatus Peregrinibacteriota</taxon>
        <taxon>Candidatus Peribacteria</taxon>
        <taxon>Candidatus Peribacterales</taxon>
        <taxon>Candidatus Peribacteraceae</taxon>
        <taxon>Candidatus Peribacter</taxon>
    </lineage>
</organism>
<dbReference type="KEGG" id="prf:PeribacterA2_0201"/>
<dbReference type="STRING" id="1735162.PeribacterB2_0201"/>
<reference evidence="1 2" key="2">
    <citation type="journal article" date="2016" name="PeerJ">
        <title>Analysis of five complete genome sequences for members of the class Peribacteria in the recently recognized Peregrinibacteria bacterial phylum.</title>
        <authorList>
            <person name="Anantharaman K."/>
            <person name="Brown C.T."/>
            <person name="Burstein D."/>
            <person name="Castelle C.J."/>
            <person name="Probst A.J."/>
            <person name="Thomas B.C."/>
            <person name="Williams K.H."/>
            <person name="Banfield J.F."/>
        </authorList>
    </citation>
    <scope>NUCLEOTIDE SEQUENCE [LARGE SCALE GENOMIC DNA]</scope>
    <source>
        <strain evidence="1">RIFOXYD1_FULL_PER-ii_59_16</strain>
    </source>
</reference>
<evidence type="ECO:0000313" key="2">
    <source>
        <dbReference type="Proteomes" id="UP000069135"/>
    </source>
</evidence>
<gene>
    <name evidence="1" type="ORF">PeribacterD1_0201</name>
</gene>
<dbReference type="EMBL" id="CP013065">
    <property type="protein sequence ID" value="ALM12902.1"/>
    <property type="molecule type" value="Genomic_DNA"/>
</dbReference>
<protein>
    <submittedName>
        <fullName evidence="1">Uncharacterized protein</fullName>
    </submittedName>
</protein>
<accession>A0A0S1SNA5</accession>
<accession>A0A0S1SI81</accession>
<reference evidence="2" key="1">
    <citation type="submission" date="2015-10" db="EMBL/GenBank/DDBJ databases">
        <title>Analysis of five complete genome sequences for members of the class Peribacteria in the recently recognized Peregrinibacteria bacterial phylum.</title>
        <authorList>
            <person name="Anantharaman K."/>
            <person name="Brown C.T."/>
            <person name="Burstein D."/>
            <person name="Castelle C.J."/>
            <person name="Probst A.J."/>
            <person name="Thomas B.C."/>
            <person name="Williams K.H."/>
            <person name="Banfield J.F."/>
        </authorList>
    </citation>
    <scope>NUCLEOTIDE SEQUENCE [LARGE SCALE GENOMIC DNA]</scope>
</reference>
<dbReference type="AlphaFoldDB" id="A0A0S1SJA7"/>
<name>A0A0S1SJA7_9BACT</name>
<evidence type="ECO:0000313" key="1">
    <source>
        <dbReference type="EMBL" id="ALM12902.1"/>
    </source>
</evidence>